<keyword evidence="3 8" id="KW-0810">Translation regulation</keyword>
<dbReference type="Proteomes" id="UP000254720">
    <property type="component" value="Unassembled WGS sequence"/>
</dbReference>
<comment type="function">
    <text evidence="8 10">This protein is one of the two subunits of integration host factor, a specific DNA-binding protein that functions in genetic recombination as well as in transcriptional and translational control.</text>
</comment>
<dbReference type="GO" id="GO:0030527">
    <property type="term" value="F:structural constituent of chromatin"/>
    <property type="evidence" value="ECO:0007669"/>
    <property type="project" value="InterPro"/>
</dbReference>
<dbReference type="NCBIfam" id="TIGR00987">
    <property type="entry name" value="himA"/>
    <property type="match status" value="1"/>
</dbReference>
<dbReference type="EMBL" id="QQAX01000001">
    <property type="protein sequence ID" value="RDI48841.1"/>
    <property type="molecule type" value="Genomic_DNA"/>
</dbReference>
<dbReference type="InterPro" id="IPR010992">
    <property type="entry name" value="IHF-like_DNA-bd_dom_sf"/>
</dbReference>
<keyword evidence="6 8" id="KW-0804">Transcription</keyword>
<dbReference type="InterPro" id="IPR000119">
    <property type="entry name" value="Hist_DNA-bd"/>
</dbReference>
<dbReference type="GO" id="GO:0006417">
    <property type="term" value="P:regulation of translation"/>
    <property type="evidence" value="ECO:0007669"/>
    <property type="project" value="UniProtKB-UniRule"/>
</dbReference>
<keyword evidence="5 8" id="KW-0238">DNA-binding</keyword>
<evidence type="ECO:0000256" key="2">
    <source>
        <dbReference type="ARBA" id="ARBA00018329"/>
    </source>
</evidence>
<dbReference type="SMART" id="SM00411">
    <property type="entry name" value="BHL"/>
    <property type="match status" value="1"/>
</dbReference>
<accession>A0A370GZY9</accession>
<dbReference type="InterPro" id="IPR005684">
    <property type="entry name" value="IHF_alpha"/>
</dbReference>
<evidence type="ECO:0000313" key="12">
    <source>
        <dbReference type="Proteomes" id="UP000254720"/>
    </source>
</evidence>
<dbReference type="RefSeq" id="WP_114833351.1">
    <property type="nucleotide sequence ID" value="NZ_LR699114.1"/>
</dbReference>
<evidence type="ECO:0000256" key="10">
    <source>
        <dbReference type="RuleBase" id="RU004485"/>
    </source>
</evidence>
<evidence type="ECO:0000256" key="3">
    <source>
        <dbReference type="ARBA" id="ARBA00022845"/>
    </source>
</evidence>
<evidence type="ECO:0000256" key="1">
    <source>
        <dbReference type="ARBA" id="ARBA00010529"/>
    </source>
</evidence>
<evidence type="ECO:0000256" key="9">
    <source>
        <dbReference type="RuleBase" id="RU003939"/>
    </source>
</evidence>
<protein>
    <recommendedName>
        <fullName evidence="2 8">Integration host factor subunit alpha</fullName>
        <shortName evidence="8">IHF-alpha</shortName>
    </recommendedName>
</protein>
<keyword evidence="4 8" id="KW-0805">Transcription regulation</keyword>
<reference evidence="11 12" key="1">
    <citation type="submission" date="2018-07" db="EMBL/GenBank/DDBJ databases">
        <title>Genomic Encyclopedia of Type Strains, Phase IV (KMG-IV): sequencing the most valuable type-strain genomes for metagenomic binning, comparative biology and taxonomic classification.</title>
        <authorList>
            <person name="Goeker M."/>
        </authorList>
    </citation>
    <scope>NUCLEOTIDE SEQUENCE [LARGE SCALE GENOMIC DNA]</scope>
    <source>
        <strain evidence="11 12">DSM 16500</strain>
    </source>
</reference>
<dbReference type="PANTHER" id="PTHR33175">
    <property type="entry name" value="DNA-BINDING PROTEIN HU"/>
    <property type="match status" value="1"/>
</dbReference>
<dbReference type="NCBIfam" id="NF001401">
    <property type="entry name" value="PRK00285.1"/>
    <property type="match status" value="1"/>
</dbReference>
<name>A0A370GZY9_9COXI</name>
<dbReference type="AlphaFoldDB" id="A0A370GZY9"/>
<evidence type="ECO:0000256" key="5">
    <source>
        <dbReference type="ARBA" id="ARBA00023125"/>
    </source>
</evidence>
<evidence type="ECO:0000256" key="6">
    <source>
        <dbReference type="ARBA" id="ARBA00023163"/>
    </source>
</evidence>
<dbReference type="InterPro" id="IPR020816">
    <property type="entry name" value="Histone-like_DNA-bd_CS"/>
</dbReference>
<dbReference type="CDD" id="cd13835">
    <property type="entry name" value="IHF_A"/>
    <property type="match status" value="1"/>
</dbReference>
<dbReference type="Gene3D" id="4.10.520.10">
    <property type="entry name" value="IHF-like DNA-binding proteins"/>
    <property type="match status" value="1"/>
</dbReference>
<dbReference type="PROSITE" id="PS00045">
    <property type="entry name" value="HISTONE_LIKE"/>
    <property type="match status" value="1"/>
</dbReference>
<dbReference type="HAMAP" id="MF_00380">
    <property type="entry name" value="IHF_alpha"/>
    <property type="match status" value="1"/>
</dbReference>
<evidence type="ECO:0000256" key="4">
    <source>
        <dbReference type="ARBA" id="ARBA00023015"/>
    </source>
</evidence>
<evidence type="ECO:0000256" key="7">
    <source>
        <dbReference type="ARBA" id="ARBA00023172"/>
    </source>
</evidence>
<dbReference type="GO" id="GO:0009893">
    <property type="term" value="P:positive regulation of metabolic process"/>
    <property type="evidence" value="ECO:0007669"/>
    <property type="project" value="UniProtKB-ARBA"/>
</dbReference>
<dbReference type="GO" id="GO:0006310">
    <property type="term" value="P:DNA recombination"/>
    <property type="evidence" value="ECO:0007669"/>
    <property type="project" value="UniProtKB-UniRule"/>
</dbReference>
<comment type="similarity">
    <text evidence="1 8 9">Belongs to the bacterial histone-like protein family.</text>
</comment>
<comment type="subunit">
    <text evidence="8 10">Heterodimer of an alpha and a beta chain.</text>
</comment>
<comment type="caution">
    <text evidence="11">The sequence shown here is derived from an EMBL/GenBank/DDBJ whole genome shotgun (WGS) entry which is preliminary data.</text>
</comment>
<dbReference type="GO" id="GO:0003677">
    <property type="term" value="F:DNA binding"/>
    <property type="evidence" value="ECO:0007669"/>
    <property type="project" value="UniProtKB-UniRule"/>
</dbReference>
<dbReference type="GO" id="GO:0005829">
    <property type="term" value="C:cytosol"/>
    <property type="evidence" value="ECO:0007669"/>
    <property type="project" value="TreeGrafter"/>
</dbReference>
<dbReference type="PRINTS" id="PR01727">
    <property type="entry name" value="DNABINDINGHU"/>
</dbReference>
<keyword evidence="12" id="KW-1185">Reference proteome</keyword>
<evidence type="ECO:0000256" key="8">
    <source>
        <dbReference type="HAMAP-Rule" id="MF_00380"/>
    </source>
</evidence>
<dbReference type="Pfam" id="PF00216">
    <property type="entry name" value="Bac_DNA_binding"/>
    <property type="match status" value="1"/>
</dbReference>
<proteinExistence type="inferred from homology"/>
<keyword evidence="7 8" id="KW-0233">DNA recombination</keyword>
<dbReference type="GO" id="GO:0006355">
    <property type="term" value="P:regulation of DNA-templated transcription"/>
    <property type="evidence" value="ECO:0007669"/>
    <property type="project" value="UniProtKB-UniRule"/>
</dbReference>
<dbReference type="OrthoDB" id="9797747at2"/>
<dbReference type="PANTHER" id="PTHR33175:SF2">
    <property type="entry name" value="INTEGRATION HOST FACTOR SUBUNIT ALPHA"/>
    <property type="match status" value="1"/>
</dbReference>
<gene>
    <name evidence="8" type="primary">ihfA</name>
    <name evidence="8" type="synonym">himA</name>
    <name evidence="11" type="ORF">C8D86_101123</name>
</gene>
<organism evidence="11 12">
    <name type="scientific">Aquicella lusitana</name>
    <dbReference type="NCBI Taxonomy" id="254246"/>
    <lineage>
        <taxon>Bacteria</taxon>
        <taxon>Pseudomonadati</taxon>
        <taxon>Pseudomonadota</taxon>
        <taxon>Gammaproteobacteria</taxon>
        <taxon>Legionellales</taxon>
        <taxon>Coxiellaceae</taxon>
        <taxon>Aquicella</taxon>
    </lineage>
</organism>
<dbReference type="SUPFAM" id="SSF47729">
    <property type="entry name" value="IHF-like DNA-binding proteins"/>
    <property type="match status" value="1"/>
</dbReference>
<evidence type="ECO:0000313" key="11">
    <source>
        <dbReference type="EMBL" id="RDI48841.1"/>
    </source>
</evidence>
<sequence>MATLTKADLAKHLDEEIGLTNREAKEIVELFFKFVSDSLIKGMQVKISGFGNFTLHDKKERPGRNPRTGEEVPVTARRVVTFHCGQKLKARVEKFAGKETQGQQGGQGEA</sequence>